<organism evidence="1 2">
    <name type="scientific">Streptococcus moroccensis</name>
    <dbReference type="NCBI Taxonomy" id="1451356"/>
    <lineage>
        <taxon>Bacteria</taxon>
        <taxon>Bacillati</taxon>
        <taxon>Bacillota</taxon>
        <taxon>Bacilli</taxon>
        <taxon>Lactobacillales</taxon>
        <taxon>Streptococcaceae</taxon>
        <taxon>Streptococcus</taxon>
    </lineage>
</organism>
<accession>A0ABT9YP65</accession>
<name>A0ABT9YP65_9STRE</name>
<protein>
    <submittedName>
        <fullName evidence="1">Uncharacterized protein</fullName>
    </submittedName>
</protein>
<comment type="caution">
    <text evidence="1">The sequence shown here is derived from an EMBL/GenBank/DDBJ whole genome shotgun (WGS) entry which is preliminary data.</text>
</comment>
<reference evidence="1 2" key="1">
    <citation type="submission" date="2023-07" db="EMBL/GenBank/DDBJ databases">
        <title>Genomic Encyclopedia of Type Strains, Phase IV (KMG-IV): sequencing the most valuable type-strain genomes for metagenomic binning, comparative biology and taxonomic classification.</title>
        <authorList>
            <person name="Goeker M."/>
        </authorList>
    </citation>
    <scope>NUCLEOTIDE SEQUENCE [LARGE SCALE GENOMIC DNA]</scope>
    <source>
        <strain evidence="1 2">DSM 105143</strain>
    </source>
</reference>
<keyword evidence="2" id="KW-1185">Reference proteome</keyword>
<proteinExistence type="predicted"/>
<gene>
    <name evidence="1" type="ORF">J2S23_000308</name>
</gene>
<sequence length="51" mass="6090">MNNKGIGVREIPATVVLNKFIENEEDSNYEVFLLDYLNQSEYFQKKSKYNR</sequence>
<dbReference type="EMBL" id="JAUSTM010000002">
    <property type="protein sequence ID" value="MDQ0221776.1"/>
    <property type="molecule type" value="Genomic_DNA"/>
</dbReference>
<dbReference type="Proteomes" id="UP001223079">
    <property type="component" value="Unassembled WGS sequence"/>
</dbReference>
<evidence type="ECO:0000313" key="2">
    <source>
        <dbReference type="Proteomes" id="UP001223079"/>
    </source>
</evidence>
<evidence type="ECO:0000313" key="1">
    <source>
        <dbReference type="EMBL" id="MDQ0221776.1"/>
    </source>
</evidence>